<organism evidence="1 2">
    <name type="scientific">Papaver atlanticum</name>
    <dbReference type="NCBI Taxonomy" id="357466"/>
    <lineage>
        <taxon>Eukaryota</taxon>
        <taxon>Viridiplantae</taxon>
        <taxon>Streptophyta</taxon>
        <taxon>Embryophyta</taxon>
        <taxon>Tracheophyta</taxon>
        <taxon>Spermatophyta</taxon>
        <taxon>Magnoliopsida</taxon>
        <taxon>Ranunculales</taxon>
        <taxon>Papaveraceae</taxon>
        <taxon>Papaveroideae</taxon>
        <taxon>Papaver</taxon>
    </lineage>
</organism>
<proteinExistence type="predicted"/>
<dbReference type="AlphaFoldDB" id="A0AAD4XC46"/>
<evidence type="ECO:0000313" key="1">
    <source>
        <dbReference type="EMBL" id="KAI3902046.1"/>
    </source>
</evidence>
<dbReference type="Proteomes" id="UP001202328">
    <property type="component" value="Unassembled WGS sequence"/>
</dbReference>
<feature type="non-terminal residue" evidence="1">
    <location>
        <position position="1"/>
    </location>
</feature>
<name>A0AAD4XC46_9MAGN</name>
<gene>
    <name evidence="1" type="ORF">MKW98_013720</name>
</gene>
<dbReference type="EMBL" id="JAJJMB010011474">
    <property type="protein sequence ID" value="KAI3902046.1"/>
    <property type="molecule type" value="Genomic_DNA"/>
</dbReference>
<evidence type="ECO:0000313" key="2">
    <source>
        <dbReference type="Proteomes" id="UP001202328"/>
    </source>
</evidence>
<keyword evidence="2" id="KW-1185">Reference proteome</keyword>
<reference evidence="1" key="1">
    <citation type="submission" date="2022-04" db="EMBL/GenBank/DDBJ databases">
        <title>A functionally conserved STORR gene fusion in Papaver species that diverged 16.8 million years ago.</title>
        <authorList>
            <person name="Catania T."/>
        </authorList>
    </citation>
    <scope>NUCLEOTIDE SEQUENCE</scope>
    <source>
        <strain evidence="1">S-188037</strain>
    </source>
</reference>
<sequence>MVRDRSISRGIEIWVYQIWGRRCKYTDISSQQCQLFPYLYFVEECFPIYLQVQTTISYKVKGHFCVKGQSFENLDNWQEESVIQDPEDLDAYS</sequence>
<protein>
    <submittedName>
        <fullName evidence="1">Uncharacterized protein</fullName>
    </submittedName>
</protein>
<comment type="caution">
    <text evidence="1">The sequence shown here is derived from an EMBL/GenBank/DDBJ whole genome shotgun (WGS) entry which is preliminary data.</text>
</comment>
<accession>A0AAD4XC46</accession>